<dbReference type="EMBL" id="UINC01151016">
    <property type="protein sequence ID" value="SVD44379.1"/>
    <property type="molecule type" value="Genomic_DNA"/>
</dbReference>
<name>A0A382VD34_9ZZZZ</name>
<sequence length="69" mass="8024">MQRLLLVTLGCFWLFMTWQLWRVEYAGQKLGAAVEISTVWDKIRRAPDDSHLQIVHAPSGQLLGELDWE</sequence>
<feature type="non-terminal residue" evidence="1">
    <location>
        <position position="69"/>
    </location>
</feature>
<dbReference type="AlphaFoldDB" id="A0A382VD34"/>
<reference evidence="1" key="1">
    <citation type="submission" date="2018-05" db="EMBL/GenBank/DDBJ databases">
        <authorList>
            <person name="Lanie J.A."/>
            <person name="Ng W.-L."/>
            <person name="Kazmierczak K.M."/>
            <person name="Andrzejewski T.M."/>
            <person name="Davidsen T.M."/>
            <person name="Wayne K.J."/>
            <person name="Tettelin H."/>
            <person name="Glass J.I."/>
            <person name="Rusch D."/>
            <person name="Podicherti R."/>
            <person name="Tsui H.-C.T."/>
            <person name="Winkler M.E."/>
        </authorList>
    </citation>
    <scope>NUCLEOTIDE SEQUENCE</scope>
</reference>
<evidence type="ECO:0000313" key="1">
    <source>
        <dbReference type="EMBL" id="SVD44379.1"/>
    </source>
</evidence>
<protein>
    <recommendedName>
        <fullName evidence="2">SURF1-like protein</fullName>
    </recommendedName>
</protein>
<gene>
    <name evidence="1" type="ORF">METZ01_LOCUS397233</name>
</gene>
<evidence type="ECO:0008006" key="2">
    <source>
        <dbReference type="Google" id="ProtNLM"/>
    </source>
</evidence>
<accession>A0A382VD34</accession>
<organism evidence="1">
    <name type="scientific">marine metagenome</name>
    <dbReference type="NCBI Taxonomy" id="408172"/>
    <lineage>
        <taxon>unclassified sequences</taxon>
        <taxon>metagenomes</taxon>
        <taxon>ecological metagenomes</taxon>
    </lineage>
</organism>
<proteinExistence type="predicted"/>